<proteinExistence type="predicted"/>
<sequence length="122" mass="13888">MAAPSRDELMAKSAKDLKDMLREEGYDPTQLHGIEKAELVEKLQLLLLNPVDSDEYPLPLYSNCWPQFILRALLLAGLQSFILSFVLPALWNLVLLALVAGGLTFRNVRITRRKAEKRRKRG</sequence>
<evidence type="ECO:0000313" key="1">
    <source>
        <dbReference type="EMBL" id="CAE4628880.1"/>
    </source>
</evidence>
<gene>
    <name evidence="1" type="ORF">AMON00008_LOCUS42324</name>
</gene>
<reference evidence="1" key="1">
    <citation type="submission" date="2021-01" db="EMBL/GenBank/DDBJ databases">
        <authorList>
            <person name="Corre E."/>
            <person name="Pelletier E."/>
            <person name="Niang G."/>
            <person name="Scheremetjew M."/>
            <person name="Finn R."/>
            <person name="Kale V."/>
            <person name="Holt S."/>
            <person name="Cochrane G."/>
            <person name="Meng A."/>
            <person name="Brown T."/>
            <person name="Cohen L."/>
        </authorList>
    </citation>
    <scope>NUCLEOTIDE SEQUENCE</scope>
    <source>
        <strain evidence="1">CCMP3105</strain>
    </source>
</reference>
<dbReference type="AlphaFoldDB" id="A0A7S4S0N2"/>
<protein>
    <submittedName>
        <fullName evidence="1">Uncharacterized protein</fullName>
    </submittedName>
</protein>
<accession>A0A7S4S0N2</accession>
<name>A0A7S4S0N2_9DINO</name>
<dbReference type="EMBL" id="HBNR01060147">
    <property type="protein sequence ID" value="CAE4628880.1"/>
    <property type="molecule type" value="Transcribed_RNA"/>
</dbReference>
<organism evidence="1">
    <name type="scientific">Alexandrium monilatum</name>
    <dbReference type="NCBI Taxonomy" id="311494"/>
    <lineage>
        <taxon>Eukaryota</taxon>
        <taxon>Sar</taxon>
        <taxon>Alveolata</taxon>
        <taxon>Dinophyceae</taxon>
        <taxon>Gonyaulacales</taxon>
        <taxon>Pyrocystaceae</taxon>
        <taxon>Alexandrium</taxon>
    </lineage>
</organism>